<evidence type="ECO:0000256" key="1">
    <source>
        <dbReference type="SAM" id="MobiDB-lite"/>
    </source>
</evidence>
<evidence type="ECO:0000313" key="4">
    <source>
        <dbReference type="Proteomes" id="UP000681720"/>
    </source>
</evidence>
<feature type="compositionally biased region" description="Low complexity" evidence="1">
    <location>
        <begin position="1"/>
        <end position="26"/>
    </location>
</feature>
<dbReference type="Proteomes" id="UP000681720">
    <property type="component" value="Unassembled WGS sequence"/>
</dbReference>
<proteinExistence type="predicted"/>
<protein>
    <submittedName>
        <fullName evidence="3">Uncharacterized protein</fullName>
    </submittedName>
</protein>
<name>A0A8S3H337_9BILA</name>
<dbReference type="AlphaFoldDB" id="A0A8S3H337"/>
<feature type="region of interest" description="Disordered" evidence="1">
    <location>
        <begin position="1"/>
        <end position="52"/>
    </location>
</feature>
<sequence length="101" mass="11457">MSSSSSILQYLSSNSNSQNVSQTNNNTKRNAYDNGMLEHSSDRTDDSHDDNERIVTLNRQDIIFDDNWKKTQSKNESKVIQSASQGEAILLEAKQDETQFL</sequence>
<feature type="compositionally biased region" description="Basic and acidic residues" evidence="1">
    <location>
        <begin position="39"/>
        <end position="52"/>
    </location>
</feature>
<comment type="caution">
    <text evidence="3">The sequence shown here is derived from an EMBL/GenBank/DDBJ whole genome shotgun (WGS) entry which is preliminary data.</text>
</comment>
<gene>
    <name evidence="2" type="ORF">BYL167_LOCUS59942</name>
    <name evidence="3" type="ORF">GIL414_LOCUS67917</name>
</gene>
<organism evidence="3 4">
    <name type="scientific">Rotaria magnacalcarata</name>
    <dbReference type="NCBI Taxonomy" id="392030"/>
    <lineage>
        <taxon>Eukaryota</taxon>
        <taxon>Metazoa</taxon>
        <taxon>Spiralia</taxon>
        <taxon>Gnathifera</taxon>
        <taxon>Rotifera</taxon>
        <taxon>Eurotatoria</taxon>
        <taxon>Bdelloidea</taxon>
        <taxon>Philodinida</taxon>
        <taxon>Philodinidae</taxon>
        <taxon>Rotaria</taxon>
    </lineage>
</organism>
<dbReference type="EMBL" id="CAJOBH010229557">
    <property type="protein sequence ID" value="CAF5066143.1"/>
    <property type="molecule type" value="Genomic_DNA"/>
</dbReference>
<dbReference type="EMBL" id="CAJOBJ010326957">
    <property type="protein sequence ID" value="CAF5176668.1"/>
    <property type="molecule type" value="Genomic_DNA"/>
</dbReference>
<feature type="non-terminal residue" evidence="3">
    <location>
        <position position="101"/>
    </location>
</feature>
<evidence type="ECO:0000313" key="2">
    <source>
        <dbReference type="EMBL" id="CAF5066143.1"/>
    </source>
</evidence>
<evidence type="ECO:0000313" key="3">
    <source>
        <dbReference type="EMBL" id="CAF5176668.1"/>
    </source>
</evidence>
<accession>A0A8S3H337</accession>
<dbReference type="Proteomes" id="UP000681967">
    <property type="component" value="Unassembled WGS sequence"/>
</dbReference>
<reference evidence="3" key="1">
    <citation type="submission" date="2021-02" db="EMBL/GenBank/DDBJ databases">
        <authorList>
            <person name="Nowell W R."/>
        </authorList>
    </citation>
    <scope>NUCLEOTIDE SEQUENCE</scope>
</reference>